<dbReference type="Pfam" id="PF02298">
    <property type="entry name" value="Cu_bind_like"/>
    <property type="match status" value="1"/>
</dbReference>
<evidence type="ECO:0000256" key="4">
    <source>
        <dbReference type="ARBA" id="ARBA00022723"/>
    </source>
</evidence>
<keyword evidence="3" id="KW-0812">Transmembrane</keyword>
<dbReference type="InterPro" id="IPR003245">
    <property type="entry name" value="Phytocyanin_dom"/>
</dbReference>
<reference evidence="15" key="1">
    <citation type="journal article" date="2017" name="Nat. Commun.">
        <title>The asparagus genome sheds light on the origin and evolution of a young Y chromosome.</title>
        <authorList>
            <person name="Harkess A."/>
            <person name="Zhou J."/>
            <person name="Xu C."/>
            <person name="Bowers J.E."/>
            <person name="Van der Hulst R."/>
            <person name="Ayyampalayam S."/>
            <person name="Mercati F."/>
            <person name="Riccardi P."/>
            <person name="McKain M.R."/>
            <person name="Kakrana A."/>
            <person name="Tang H."/>
            <person name="Ray J."/>
            <person name="Groenendijk J."/>
            <person name="Arikit S."/>
            <person name="Mathioni S.M."/>
            <person name="Nakano M."/>
            <person name="Shan H."/>
            <person name="Telgmann-Rauber A."/>
            <person name="Kanno A."/>
            <person name="Yue Z."/>
            <person name="Chen H."/>
            <person name="Li W."/>
            <person name="Chen Y."/>
            <person name="Xu X."/>
            <person name="Zhang Y."/>
            <person name="Luo S."/>
            <person name="Chen H."/>
            <person name="Gao J."/>
            <person name="Mao Z."/>
            <person name="Pires J.C."/>
            <person name="Luo M."/>
            <person name="Kudrna D."/>
            <person name="Wing R.A."/>
            <person name="Meyers B.C."/>
            <person name="Yi K."/>
            <person name="Kong H."/>
            <person name="Lavrijsen P."/>
            <person name="Sunseri F."/>
            <person name="Falavigna A."/>
            <person name="Ye Y."/>
            <person name="Leebens-Mack J.H."/>
            <person name="Chen G."/>
        </authorList>
    </citation>
    <scope>NUCLEOTIDE SEQUENCE [LARGE SCALE GENOMIC DNA]</scope>
    <source>
        <strain evidence="15">cv. DH0086</strain>
    </source>
</reference>
<evidence type="ECO:0000256" key="11">
    <source>
        <dbReference type="ARBA" id="ARBA00023180"/>
    </source>
</evidence>
<protein>
    <recommendedName>
        <fullName evidence="13">Phytocyanin domain-containing protein</fullName>
    </recommendedName>
</protein>
<sequence length="153" mass="16437">MMVVAIGLVSLASATEFVVGDDKGWNLGENYTAWAMGKEFKVGDTLVFNYKIPNHNVIKVDGANFKACTSPENSEPLATGSDTITLSTPGKKWYICGKSDHCERGMKLVINVASDVEAPNSPPQPDSSSNKIEVFQYLSLMAAAMTVAIAFVI</sequence>
<dbReference type="EMBL" id="CM007387">
    <property type="protein sequence ID" value="ONK63810.1"/>
    <property type="molecule type" value="Genomic_DNA"/>
</dbReference>
<evidence type="ECO:0000256" key="2">
    <source>
        <dbReference type="ARBA" id="ARBA00022448"/>
    </source>
</evidence>
<dbReference type="PANTHER" id="PTHR33021:SF408">
    <property type="entry name" value="PHYTOCYANIN DOMAIN-CONTAINING PROTEIN"/>
    <property type="match status" value="1"/>
</dbReference>
<evidence type="ECO:0000256" key="7">
    <source>
        <dbReference type="ARBA" id="ARBA00022989"/>
    </source>
</evidence>
<feature type="signal peptide" evidence="12">
    <location>
        <begin position="1"/>
        <end position="20"/>
    </location>
</feature>
<dbReference type="AlphaFoldDB" id="A0A5P1EIB2"/>
<gene>
    <name evidence="14" type="ORF">A4U43_C07F19180</name>
</gene>
<evidence type="ECO:0000256" key="3">
    <source>
        <dbReference type="ARBA" id="ARBA00022692"/>
    </source>
</evidence>
<evidence type="ECO:0000259" key="13">
    <source>
        <dbReference type="PROSITE" id="PS51485"/>
    </source>
</evidence>
<keyword evidence="6" id="KW-0249">Electron transport</keyword>
<keyword evidence="8" id="KW-0186">Copper</keyword>
<proteinExistence type="predicted"/>
<dbReference type="PANTHER" id="PTHR33021">
    <property type="entry name" value="BLUE COPPER PROTEIN"/>
    <property type="match status" value="1"/>
</dbReference>
<comment type="subcellular location">
    <subcellularLocation>
        <location evidence="1">Membrane</location>
        <topology evidence="1">Single-pass type I membrane protein</topology>
    </subcellularLocation>
</comment>
<dbReference type="Proteomes" id="UP000243459">
    <property type="component" value="Chromosome 7"/>
</dbReference>
<dbReference type="OMA" id="FQWRILA"/>
<evidence type="ECO:0000313" key="14">
    <source>
        <dbReference type="EMBL" id="ONK63810.1"/>
    </source>
</evidence>
<evidence type="ECO:0000256" key="12">
    <source>
        <dbReference type="SAM" id="SignalP"/>
    </source>
</evidence>
<dbReference type="GO" id="GO:0009610">
    <property type="term" value="P:response to symbiotic fungus"/>
    <property type="evidence" value="ECO:0007669"/>
    <property type="project" value="UniProtKB-ARBA"/>
</dbReference>
<dbReference type="GO" id="GO:0009055">
    <property type="term" value="F:electron transfer activity"/>
    <property type="evidence" value="ECO:0007669"/>
    <property type="project" value="InterPro"/>
</dbReference>
<dbReference type="Gramene" id="ONK63810">
    <property type="protein sequence ID" value="ONK63810"/>
    <property type="gene ID" value="A4U43_C07F19180"/>
</dbReference>
<evidence type="ECO:0000256" key="10">
    <source>
        <dbReference type="ARBA" id="ARBA00023157"/>
    </source>
</evidence>
<evidence type="ECO:0000256" key="9">
    <source>
        <dbReference type="ARBA" id="ARBA00023136"/>
    </source>
</evidence>
<name>A0A5P1EIB2_ASPOF</name>
<evidence type="ECO:0000256" key="1">
    <source>
        <dbReference type="ARBA" id="ARBA00004479"/>
    </source>
</evidence>
<feature type="chain" id="PRO_5024389008" description="Phytocyanin domain-containing protein" evidence="12">
    <location>
        <begin position="21"/>
        <end position="153"/>
    </location>
</feature>
<keyword evidence="7" id="KW-1133">Transmembrane helix</keyword>
<dbReference type="GO" id="GO:0046872">
    <property type="term" value="F:metal ion binding"/>
    <property type="evidence" value="ECO:0007669"/>
    <property type="project" value="UniProtKB-KW"/>
</dbReference>
<keyword evidence="5 12" id="KW-0732">Signal</keyword>
<evidence type="ECO:0000256" key="6">
    <source>
        <dbReference type="ARBA" id="ARBA00022982"/>
    </source>
</evidence>
<keyword evidence="2" id="KW-0813">Transport</keyword>
<organism evidence="14 15">
    <name type="scientific">Asparagus officinalis</name>
    <name type="common">Garden asparagus</name>
    <dbReference type="NCBI Taxonomy" id="4686"/>
    <lineage>
        <taxon>Eukaryota</taxon>
        <taxon>Viridiplantae</taxon>
        <taxon>Streptophyta</taxon>
        <taxon>Embryophyta</taxon>
        <taxon>Tracheophyta</taxon>
        <taxon>Spermatophyta</taxon>
        <taxon>Magnoliopsida</taxon>
        <taxon>Liliopsida</taxon>
        <taxon>Asparagales</taxon>
        <taxon>Asparagaceae</taxon>
        <taxon>Asparagoideae</taxon>
        <taxon>Asparagus</taxon>
    </lineage>
</organism>
<dbReference type="InterPro" id="IPR039391">
    <property type="entry name" value="Phytocyanin-like"/>
</dbReference>
<dbReference type="InterPro" id="IPR008972">
    <property type="entry name" value="Cupredoxin"/>
</dbReference>
<evidence type="ECO:0000256" key="5">
    <source>
        <dbReference type="ARBA" id="ARBA00022729"/>
    </source>
</evidence>
<keyword evidence="15" id="KW-1185">Reference proteome</keyword>
<keyword evidence="10" id="KW-1015">Disulfide bond</keyword>
<accession>A0A5P1EIB2</accession>
<evidence type="ECO:0000256" key="8">
    <source>
        <dbReference type="ARBA" id="ARBA00023008"/>
    </source>
</evidence>
<dbReference type="SUPFAM" id="SSF49503">
    <property type="entry name" value="Cupredoxins"/>
    <property type="match status" value="1"/>
</dbReference>
<dbReference type="FunFam" id="2.60.40.420:FF:000067">
    <property type="entry name" value="Cupredoxin superfamily protein"/>
    <property type="match status" value="1"/>
</dbReference>
<evidence type="ECO:0000313" key="15">
    <source>
        <dbReference type="Proteomes" id="UP000243459"/>
    </source>
</evidence>
<keyword evidence="4" id="KW-0479">Metal-binding</keyword>
<feature type="domain" description="Phytocyanin" evidence="13">
    <location>
        <begin position="15"/>
        <end position="114"/>
    </location>
</feature>
<dbReference type="Gene3D" id="2.60.40.420">
    <property type="entry name" value="Cupredoxins - blue copper proteins"/>
    <property type="match status" value="1"/>
</dbReference>
<dbReference type="GO" id="GO:0005886">
    <property type="term" value="C:plasma membrane"/>
    <property type="evidence" value="ECO:0007669"/>
    <property type="project" value="TreeGrafter"/>
</dbReference>
<keyword evidence="9" id="KW-0472">Membrane</keyword>
<dbReference type="CDD" id="cd04216">
    <property type="entry name" value="Phytocyanin"/>
    <property type="match status" value="1"/>
</dbReference>
<dbReference type="PROSITE" id="PS51485">
    <property type="entry name" value="PHYTOCYANIN"/>
    <property type="match status" value="1"/>
</dbReference>
<keyword evidence="11" id="KW-0325">Glycoprotein</keyword>